<dbReference type="AlphaFoldDB" id="A0A1N7KP57"/>
<protein>
    <submittedName>
        <fullName evidence="1">Uncharacterized protein</fullName>
    </submittedName>
</protein>
<name>A0A1N7KP57_9RHOB</name>
<dbReference type="PANTHER" id="PTHR39639">
    <property type="entry name" value="CHROMOSOME 16, WHOLE GENOME SHOTGUN SEQUENCE"/>
    <property type="match status" value="1"/>
</dbReference>
<accession>A0A1N7KP57</accession>
<evidence type="ECO:0000313" key="1">
    <source>
        <dbReference type="EMBL" id="SIS63402.1"/>
    </source>
</evidence>
<sequence length="267" mass="30302">MGALQKSATASEYYSEFSTLSEDLYYLPKFEGKKWADLTRRIQLDFRRTKIQLTILLRETDLDAKFELFQRLNSGGTAISGQELRNAIMAGKNRETLKWFEGLSQYPSFISVCGMSERDLSVRMDVELVLRFVVFLTDLIDALPKSKSVDVFLTKSLRKILEDDQFPLAEFEFKFKETFDVIERCWGENALRYKTSPGSGKFSISFFEVVALGIAQNLGNLPADADIKEKIDAVGSTDEFKSSSGSGKNAQRRIPELVVLGQKYFRA</sequence>
<gene>
    <name evidence="1" type="ORF">SAMN05421795_10210</name>
</gene>
<keyword evidence="2" id="KW-1185">Reference proteome</keyword>
<dbReference type="PANTHER" id="PTHR39639:SF1">
    <property type="entry name" value="DUF262 DOMAIN-CONTAINING PROTEIN"/>
    <property type="match status" value="1"/>
</dbReference>
<evidence type="ECO:0000313" key="2">
    <source>
        <dbReference type="Proteomes" id="UP000186098"/>
    </source>
</evidence>
<proteinExistence type="predicted"/>
<reference evidence="2" key="1">
    <citation type="submission" date="2017-01" db="EMBL/GenBank/DDBJ databases">
        <authorList>
            <person name="Varghese N."/>
            <person name="Submissions S."/>
        </authorList>
    </citation>
    <scope>NUCLEOTIDE SEQUENCE [LARGE SCALE GENOMIC DNA]</scope>
    <source>
        <strain evidence="2">DSM 18714</strain>
    </source>
</reference>
<organism evidence="1 2">
    <name type="scientific">Phaeovulum vinaykumarii</name>
    <dbReference type="NCBI Taxonomy" id="407234"/>
    <lineage>
        <taxon>Bacteria</taxon>
        <taxon>Pseudomonadati</taxon>
        <taxon>Pseudomonadota</taxon>
        <taxon>Alphaproteobacteria</taxon>
        <taxon>Rhodobacterales</taxon>
        <taxon>Paracoccaceae</taxon>
        <taxon>Phaeovulum</taxon>
    </lineage>
</organism>
<dbReference type="Proteomes" id="UP000186098">
    <property type="component" value="Unassembled WGS sequence"/>
</dbReference>
<dbReference type="EMBL" id="FTOM01000002">
    <property type="protein sequence ID" value="SIS63402.1"/>
    <property type="molecule type" value="Genomic_DNA"/>
</dbReference>
<dbReference type="STRING" id="407234.SAMN05421795_10210"/>